<name>A0A1C6JIA7_9FIRM</name>
<accession>A0A1C6JIA7</accession>
<dbReference type="GO" id="GO:0005886">
    <property type="term" value="C:plasma membrane"/>
    <property type="evidence" value="ECO:0007669"/>
    <property type="project" value="UniProtKB-SubCell"/>
</dbReference>
<dbReference type="PANTHER" id="PTHR43298:SF2">
    <property type="entry name" value="FMN_FAD EXPORTER YEEO-RELATED"/>
    <property type="match status" value="1"/>
</dbReference>
<evidence type="ECO:0000256" key="4">
    <source>
        <dbReference type="ARBA" id="ARBA00020268"/>
    </source>
</evidence>
<comment type="function">
    <text evidence="1">Multidrug efflux pump.</text>
</comment>
<dbReference type="PIRSF" id="PIRSF006603">
    <property type="entry name" value="DinF"/>
    <property type="match status" value="1"/>
</dbReference>
<feature type="transmembrane region" description="Helical" evidence="13">
    <location>
        <begin position="279"/>
        <end position="303"/>
    </location>
</feature>
<comment type="similarity">
    <text evidence="3">Belongs to the multi antimicrobial extrusion (MATE) (TC 2.A.66.1) family.</text>
</comment>
<reference evidence="14" key="1">
    <citation type="submission" date="2015-09" db="EMBL/GenBank/DDBJ databases">
        <authorList>
            <consortium name="Pathogen Informatics"/>
        </authorList>
    </citation>
    <scope>NUCLEOTIDE SEQUENCE</scope>
    <source>
        <strain evidence="14">2789STDY5834896</strain>
    </source>
</reference>
<protein>
    <recommendedName>
        <fullName evidence="4">Probable multidrug resistance protein NorM</fullName>
    </recommendedName>
    <alternativeName>
        <fullName evidence="12">Multidrug-efflux transporter</fullName>
    </alternativeName>
</protein>
<evidence type="ECO:0000256" key="13">
    <source>
        <dbReference type="SAM" id="Phobius"/>
    </source>
</evidence>
<dbReference type="AlphaFoldDB" id="A0A1C6JIA7"/>
<keyword evidence="9 13" id="KW-1133">Transmembrane helix</keyword>
<dbReference type="GO" id="GO:0042910">
    <property type="term" value="F:xenobiotic transmembrane transporter activity"/>
    <property type="evidence" value="ECO:0007669"/>
    <property type="project" value="InterPro"/>
</dbReference>
<feature type="transmembrane region" description="Helical" evidence="13">
    <location>
        <begin position="247"/>
        <end position="267"/>
    </location>
</feature>
<evidence type="ECO:0000256" key="10">
    <source>
        <dbReference type="ARBA" id="ARBA00023065"/>
    </source>
</evidence>
<dbReference type="NCBIfam" id="TIGR00797">
    <property type="entry name" value="matE"/>
    <property type="match status" value="1"/>
</dbReference>
<dbReference type="GO" id="GO:0015297">
    <property type="term" value="F:antiporter activity"/>
    <property type="evidence" value="ECO:0007669"/>
    <property type="project" value="UniProtKB-KW"/>
</dbReference>
<organism evidence="14">
    <name type="scientific">uncultured Anaerotruncus sp</name>
    <dbReference type="NCBI Taxonomy" id="905011"/>
    <lineage>
        <taxon>Bacteria</taxon>
        <taxon>Bacillati</taxon>
        <taxon>Bacillota</taxon>
        <taxon>Clostridia</taxon>
        <taxon>Eubacteriales</taxon>
        <taxon>Oscillospiraceae</taxon>
        <taxon>Anaerotruncus</taxon>
        <taxon>environmental samples</taxon>
    </lineage>
</organism>
<evidence type="ECO:0000256" key="8">
    <source>
        <dbReference type="ARBA" id="ARBA00022692"/>
    </source>
</evidence>
<keyword evidence="8 13" id="KW-0812">Transmembrane</keyword>
<feature type="transmembrane region" description="Helical" evidence="13">
    <location>
        <begin position="323"/>
        <end position="350"/>
    </location>
</feature>
<evidence type="ECO:0000256" key="11">
    <source>
        <dbReference type="ARBA" id="ARBA00023136"/>
    </source>
</evidence>
<feature type="transmembrane region" description="Helical" evidence="13">
    <location>
        <begin position="98"/>
        <end position="119"/>
    </location>
</feature>
<evidence type="ECO:0000256" key="12">
    <source>
        <dbReference type="ARBA" id="ARBA00031636"/>
    </source>
</evidence>
<dbReference type="EMBL" id="FMHG01000001">
    <property type="protein sequence ID" value="SCJ81853.1"/>
    <property type="molecule type" value="Genomic_DNA"/>
</dbReference>
<feature type="transmembrane region" description="Helical" evidence="13">
    <location>
        <begin position="199"/>
        <end position="220"/>
    </location>
</feature>
<dbReference type="InterPro" id="IPR002528">
    <property type="entry name" value="MATE_fam"/>
</dbReference>
<evidence type="ECO:0000256" key="1">
    <source>
        <dbReference type="ARBA" id="ARBA00003408"/>
    </source>
</evidence>
<keyword evidence="5" id="KW-0813">Transport</keyword>
<evidence type="ECO:0000256" key="5">
    <source>
        <dbReference type="ARBA" id="ARBA00022448"/>
    </source>
</evidence>
<dbReference type="GO" id="GO:0006811">
    <property type="term" value="P:monoatomic ion transport"/>
    <property type="evidence" value="ECO:0007669"/>
    <property type="project" value="UniProtKB-KW"/>
</dbReference>
<dbReference type="InterPro" id="IPR050222">
    <property type="entry name" value="MATE_MdtK"/>
</dbReference>
<keyword evidence="6" id="KW-0050">Antiport</keyword>
<feature type="transmembrane region" description="Helical" evidence="13">
    <location>
        <begin position="139"/>
        <end position="160"/>
    </location>
</feature>
<keyword evidence="11 13" id="KW-0472">Membrane</keyword>
<gene>
    <name evidence="14" type="primary">norM_4</name>
    <name evidence="14" type="ORF">SAMEA3545359_02233</name>
</gene>
<feature type="transmembrane region" description="Helical" evidence="13">
    <location>
        <begin position="392"/>
        <end position="415"/>
    </location>
</feature>
<evidence type="ECO:0000256" key="7">
    <source>
        <dbReference type="ARBA" id="ARBA00022475"/>
    </source>
</evidence>
<comment type="subcellular location">
    <subcellularLocation>
        <location evidence="2">Cell membrane</location>
        <topology evidence="2">Multi-pass membrane protein</topology>
    </subcellularLocation>
</comment>
<evidence type="ECO:0000256" key="2">
    <source>
        <dbReference type="ARBA" id="ARBA00004651"/>
    </source>
</evidence>
<feature type="transmembrane region" description="Helical" evidence="13">
    <location>
        <begin position="55"/>
        <end position="78"/>
    </location>
</feature>
<feature type="transmembrane region" description="Helical" evidence="13">
    <location>
        <begin position="167"/>
        <end position="187"/>
    </location>
</feature>
<proteinExistence type="inferred from homology"/>
<feature type="transmembrane region" description="Helical" evidence="13">
    <location>
        <begin position="362"/>
        <end position="380"/>
    </location>
</feature>
<keyword evidence="7" id="KW-1003">Cell membrane</keyword>
<feature type="transmembrane region" description="Helical" evidence="13">
    <location>
        <begin position="12"/>
        <end position="35"/>
    </location>
</feature>
<dbReference type="InterPro" id="IPR048279">
    <property type="entry name" value="MdtK-like"/>
</dbReference>
<dbReference type="CDD" id="cd13134">
    <property type="entry name" value="MATE_like_8"/>
    <property type="match status" value="1"/>
</dbReference>
<evidence type="ECO:0000256" key="6">
    <source>
        <dbReference type="ARBA" id="ARBA00022449"/>
    </source>
</evidence>
<keyword evidence="10" id="KW-0406">Ion transport</keyword>
<dbReference type="PANTHER" id="PTHR43298">
    <property type="entry name" value="MULTIDRUG RESISTANCE PROTEIN NORM-RELATED"/>
    <property type="match status" value="1"/>
</dbReference>
<dbReference type="Pfam" id="PF01554">
    <property type="entry name" value="MatE"/>
    <property type="match status" value="2"/>
</dbReference>
<evidence type="ECO:0000256" key="3">
    <source>
        <dbReference type="ARBA" id="ARBA00010199"/>
    </source>
</evidence>
<feature type="transmembrane region" description="Helical" evidence="13">
    <location>
        <begin position="421"/>
        <end position="440"/>
    </location>
</feature>
<evidence type="ECO:0000256" key="9">
    <source>
        <dbReference type="ARBA" id="ARBA00022989"/>
    </source>
</evidence>
<sequence length="464" mass="50305">MKHAIQPLADRSFYRSVFSIALPITVLNLFSFGVGCVDNVMLGQLGETAMAAASLGNQVFSIITSMAFGTTIAAVTLISQYWGKQDTASISKVIATCLRYTVAVCAVAAAVVFLFPQTIMGVFSGDAAVIAAGTTYLRIYALSFVLYAVSITLITSLRAIENVKFPMLINVLSYSVNICLNYCLIFGKLGFPQMGVTGAAAGTLLARVIELVVILLYFTFAERRITLRLHDLLCFDRRVELPYVKQMLPTTVTQVLYGVGCTMYPLVFGRLDTGAMAAYSVAFAANQLFTSAIFGLVNASCVLTGKAIGEGDRQAVMRKGRTFNWLCVAISLVSALALFLCKDLLLGLYAIGPDTLHITDQFLVLSAITMLPVGMEGMFAGGSLRGGGDATFNMISTNICLWLVGIPLVFVAGFWLHWPMWAVFLCTKLYFVIKAICCQLRFNSGKWIKDVTSAKKEQPISSRA</sequence>
<evidence type="ECO:0000313" key="14">
    <source>
        <dbReference type="EMBL" id="SCJ81853.1"/>
    </source>
</evidence>